<feature type="non-terminal residue" evidence="1">
    <location>
        <position position="1"/>
    </location>
</feature>
<proteinExistence type="predicted"/>
<name>A0A0K2TKU6_LEPSM</name>
<sequence>LFQYKEKGMSLIMENNFSQMAATATLTGLYPFYEIFHIRIAKCLMYALNSFTSSIFEILNPRWLGYWHIHYRLRGDKCKSRKVLNHKISVANCDHLFET</sequence>
<reference evidence="1" key="1">
    <citation type="submission" date="2014-05" db="EMBL/GenBank/DDBJ databases">
        <authorList>
            <person name="Chronopoulou M."/>
        </authorList>
    </citation>
    <scope>NUCLEOTIDE SEQUENCE</scope>
    <source>
        <tissue evidence="1">Whole organism</tissue>
    </source>
</reference>
<dbReference type="EMBL" id="HACA01009312">
    <property type="protein sequence ID" value="CDW26673.1"/>
    <property type="molecule type" value="Transcribed_RNA"/>
</dbReference>
<protein>
    <submittedName>
        <fullName evidence="1">Uncharacterized protein</fullName>
    </submittedName>
</protein>
<organism evidence="1">
    <name type="scientific">Lepeophtheirus salmonis</name>
    <name type="common">Salmon louse</name>
    <name type="synonym">Caligus salmonis</name>
    <dbReference type="NCBI Taxonomy" id="72036"/>
    <lineage>
        <taxon>Eukaryota</taxon>
        <taxon>Metazoa</taxon>
        <taxon>Ecdysozoa</taxon>
        <taxon>Arthropoda</taxon>
        <taxon>Crustacea</taxon>
        <taxon>Multicrustacea</taxon>
        <taxon>Hexanauplia</taxon>
        <taxon>Copepoda</taxon>
        <taxon>Siphonostomatoida</taxon>
        <taxon>Caligidae</taxon>
        <taxon>Lepeophtheirus</taxon>
    </lineage>
</organism>
<evidence type="ECO:0000313" key="1">
    <source>
        <dbReference type="EMBL" id="CDW26673.1"/>
    </source>
</evidence>
<accession>A0A0K2TKU6</accession>
<dbReference type="AlphaFoldDB" id="A0A0K2TKU6"/>